<feature type="transmembrane region" description="Helical" evidence="1">
    <location>
        <begin position="59"/>
        <end position="82"/>
    </location>
</feature>
<feature type="transmembrane region" description="Helical" evidence="1">
    <location>
        <begin position="130"/>
        <end position="150"/>
    </location>
</feature>
<dbReference type="Proteomes" id="UP000245697">
    <property type="component" value="Unassembled WGS sequence"/>
</dbReference>
<keyword evidence="3" id="KW-1185">Reference proteome</keyword>
<keyword evidence="1" id="KW-0472">Membrane</keyword>
<protein>
    <submittedName>
        <fullName evidence="2">Uncharacterized protein</fullName>
    </submittedName>
</protein>
<evidence type="ECO:0000313" key="2">
    <source>
        <dbReference type="EMBL" id="PWK40468.1"/>
    </source>
</evidence>
<keyword evidence="1" id="KW-1133">Transmembrane helix</keyword>
<feature type="transmembrane region" description="Helical" evidence="1">
    <location>
        <begin position="162"/>
        <end position="183"/>
    </location>
</feature>
<keyword evidence="1" id="KW-0812">Transmembrane</keyword>
<organism evidence="2 3">
    <name type="scientific">Actinoplanes xinjiangensis</name>
    <dbReference type="NCBI Taxonomy" id="512350"/>
    <lineage>
        <taxon>Bacteria</taxon>
        <taxon>Bacillati</taxon>
        <taxon>Actinomycetota</taxon>
        <taxon>Actinomycetes</taxon>
        <taxon>Micromonosporales</taxon>
        <taxon>Micromonosporaceae</taxon>
        <taxon>Actinoplanes</taxon>
    </lineage>
</organism>
<reference evidence="2 3" key="1">
    <citation type="submission" date="2018-05" db="EMBL/GenBank/DDBJ databases">
        <title>Genomic Encyclopedia of Archaeal and Bacterial Type Strains, Phase II (KMG-II): from individual species to whole genera.</title>
        <authorList>
            <person name="Goeker M."/>
        </authorList>
    </citation>
    <scope>NUCLEOTIDE SEQUENCE [LARGE SCALE GENOMIC DNA]</scope>
    <source>
        <strain evidence="2 3">DSM 45184</strain>
    </source>
</reference>
<feature type="transmembrane region" description="Helical" evidence="1">
    <location>
        <begin position="189"/>
        <end position="212"/>
    </location>
</feature>
<evidence type="ECO:0000313" key="3">
    <source>
        <dbReference type="Proteomes" id="UP000245697"/>
    </source>
</evidence>
<accession>A0A316F864</accession>
<gene>
    <name evidence="2" type="ORF">BC793_11976</name>
</gene>
<dbReference type="AlphaFoldDB" id="A0A316F864"/>
<evidence type="ECO:0000256" key="1">
    <source>
        <dbReference type="SAM" id="Phobius"/>
    </source>
</evidence>
<comment type="caution">
    <text evidence="2">The sequence shown here is derived from an EMBL/GenBank/DDBJ whole genome shotgun (WGS) entry which is preliminary data.</text>
</comment>
<proteinExistence type="predicted"/>
<name>A0A316F864_9ACTN</name>
<dbReference type="EMBL" id="QGGR01000019">
    <property type="protein sequence ID" value="PWK40468.1"/>
    <property type="molecule type" value="Genomic_DNA"/>
</dbReference>
<sequence>MDFSPTPAFVLSLTIDTRVGGRLGARAAYAGDMRAFATRYTGPPTLRGWMRDPQSITSLQVLVVILALVPGAALATLGMGLIDTLTPSERVPAVVTARDSGLDEEGIEYHETTALADDGRGLGLGTGAPGLLGAPVVVTLSTVTGELVAVRTASDHYRPHRTGAYVFLVVVLLATIVIAALIARRMANLAPWTLLVIAVVVGFVGAGGWQVASTAAVAPTSRLPAGTGMSIYTNPKFMPASRSPTGQDVDFRDATLRVTGPVTSGAPAGSASWLSDFHVMVVPFSASYRGTSGDRYVPLTLIGDGSGTAERVAAEHCGPTGFDGRVPAGSVEGVMCFVTPPDFQPRHIIVGTGETKRIDLTT</sequence>